<evidence type="ECO:0000313" key="3">
    <source>
        <dbReference type="EMBL" id="MBB4784288.1"/>
    </source>
</evidence>
<evidence type="ECO:0000313" key="4">
    <source>
        <dbReference type="Proteomes" id="UP000530530"/>
    </source>
</evidence>
<keyword evidence="4" id="KW-1185">Reference proteome</keyword>
<feature type="transmembrane region" description="Helical" evidence="2">
    <location>
        <begin position="61"/>
        <end position="80"/>
    </location>
</feature>
<dbReference type="EMBL" id="JACHNG010000001">
    <property type="protein sequence ID" value="MBB4784288.1"/>
    <property type="molecule type" value="Genomic_DNA"/>
</dbReference>
<evidence type="ECO:0000256" key="2">
    <source>
        <dbReference type="SAM" id="Phobius"/>
    </source>
</evidence>
<reference evidence="3 4" key="1">
    <citation type="submission" date="2020-08" db="EMBL/GenBank/DDBJ databases">
        <title>Sequencing the genomes of 1000 actinobacteria strains.</title>
        <authorList>
            <person name="Klenk H.-P."/>
        </authorList>
    </citation>
    <scope>NUCLEOTIDE SEQUENCE [LARGE SCALE GENOMIC DNA]</scope>
    <source>
        <strain evidence="3 4">DSM 41530</strain>
    </source>
</reference>
<feature type="region of interest" description="Disordered" evidence="1">
    <location>
        <begin position="81"/>
        <end position="103"/>
    </location>
</feature>
<name>A0ABR6LPR5_9ACTN</name>
<organism evidence="3 4">
    <name type="scientific">Streptomyces rapamycinicus</name>
    <dbReference type="NCBI Taxonomy" id="1226757"/>
    <lineage>
        <taxon>Bacteria</taxon>
        <taxon>Bacillati</taxon>
        <taxon>Actinomycetota</taxon>
        <taxon>Actinomycetes</taxon>
        <taxon>Kitasatosporales</taxon>
        <taxon>Streptomycetaceae</taxon>
        <taxon>Streptomyces</taxon>
        <taxon>Streptomyces violaceusniger group</taxon>
    </lineage>
</organism>
<dbReference type="Proteomes" id="UP000530530">
    <property type="component" value="Unassembled WGS sequence"/>
</dbReference>
<proteinExistence type="predicted"/>
<dbReference type="RefSeq" id="WP_148717798.1">
    <property type="nucleotide sequence ID" value="NZ_CP157809.1"/>
</dbReference>
<feature type="transmembrane region" description="Helical" evidence="2">
    <location>
        <begin position="20"/>
        <end position="41"/>
    </location>
</feature>
<comment type="caution">
    <text evidence="3">The sequence shown here is derived from an EMBL/GenBank/DDBJ whole genome shotgun (WGS) entry which is preliminary data.</text>
</comment>
<keyword evidence="2" id="KW-0472">Membrane</keyword>
<keyword evidence="2" id="KW-1133">Transmembrane helix</keyword>
<gene>
    <name evidence="3" type="ORF">BJY27_005249</name>
</gene>
<evidence type="ECO:0008006" key="5">
    <source>
        <dbReference type="Google" id="ProtNLM"/>
    </source>
</evidence>
<accession>A0ABR6LPR5</accession>
<sequence length="103" mass="10950">MPRRPNTRRRNAMRKGGYVALEAVGMVITVLAAQAMIRALLNPDSEPLWGILNGVPGGLTGQMIVLGFIALVAMVSGGWAHTRKEPTAERPGNSGGIRDRGTT</sequence>
<protein>
    <recommendedName>
        <fullName evidence="5">Integral membrane protein</fullName>
    </recommendedName>
</protein>
<keyword evidence="2" id="KW-0812">Transmembrane</keyword>
<evidence type="ECO:0000256" key="1">
    <source>
        <dbReference type="SAM" id="MobiDB-lite"/>
    </source>
</evidence>